<comment type="caution">
    <text evidence="2">The sequence shown here is derived from an EMBL/GenBank/DDBJ whole genome shotgun (WGS) entry which is preliminary data.</text>
</comment>
<sequence>MLLSALVLLVVWAVWFRSPDGDGGNDQGRGRDGGHAPSTITPGPSSSESLISEHPGGRDEVSGGSGGADGDTGGSGGSGGTGGADGGEDGGVGGVGGANGADGGANGGADTGVSGGAEALPAGSDLPNCRPGSVEVTLRSVENRYAPGEKPVFRLTVRNGGDGACKVDFGSEATVFTIIEAGDGDEKVWKSEHCPKGDRSAFYRVPAGGTAVHTLEWDRRHSTPECGTPGDTAKAGTYLVEAKVEGLAEKVRTSFVLTKD</sequence>
<reference evidence="3" key="1">
    <citation type="journal article" date="2019" name="Int. J. Syst. Evol. Microbiol.">
        <title>The Global Catalogue of Microorganisms (GCM) 10K type strain sequencing project: providing services to taxonomists for standard genome sequencing and annotation.</title>
        <authorList>
            <consortium name="The Broad Institute Genomics Platform"/>
            <consortium name="The Broad Institute Genome Sequencing Center for Infectious Disease"/>
            <person name="Wu L."/>
            <person name="Ma J."/>
        </authorList>
    </citation>
    <scope>NUCLEOTIDE SEQUENCE [LARGE SCALE GENOMIC DNA]</scope>
    <source>
        <strain evidence="3">JCM 6305</strain>
    </source>
</reference>
<dbReference type="Proteomes" id="UP001501638">
    <property type="component" value="Unassembled WGS sequence"/>
</dbReference>
<proteinExistence type="predicted"/>
<organism evidence="2 3">
    <name type="scientific">Streptomyces macrosporus</name>
    <dbReference type="NCBI Taxonomy" id="44032"/>
    <lineage>
        <taxon>Bacteria</taxon>
        <taxon>Bacillati</taxon>
        <taxon>Actinomycetota</taxon>
        <taxon>Actinomycetes</taxon>
        <taxon>Kitasatosporales</taxon>
        <taxon>Streptomycetaceae</taxon>
        <taxon>Streptomyces</taxon>
    </lineage>
</organism>
<evidence type="ECO:0000313" key="3">
    <source>
        <dbReference type="Proteomes" id="UP001501638"/>
    </source>
</evidence>
<gene>
    <name evidence="2" type="ORF">GCM10010405_12380</name>
</gene>
<feature type="compositionally biased region" description="Gly residues" evidence="1">
    <location>
        <begin position="63"/>
        <end position="115"/>
    </location>
</feature>
<feature type="region of interest" description="Disordered" evidence="1">
    <location>
        <begin position="18"/>
        <end position="131"/>
    </location>
</feature>
<evidence type="ECO:0000313" key="2">
    <source>
        <dbReference type="EMBL" id="GAA2431007.1"/>
    </source>
</evidence>
<keyword evidence="3" id="KW-1185">Reference proteome</keyword>
<name>A0ABP5WPX4_9ACTN</name>
<accession>A0ABP5WPX4</accession>
<feature type="compositionally biased region" description="Polar residues" evidence="1">
    <location>
        <begin position="38"/>
        <end position="50"/>
    </location>
</feature>
<protein>
    <submittedName>
        <fullName evidence="2">Uncharacterized protein</fullName>
    </submittedName>
</protein>
<dbReference type="EMBL" id="BAAASZ010000008">
    <property type="protein sequence ID" value="GAA2431007.1"/>
    <property type="molecule type" value="Genomic_DNA"/>
</dbReference>
<evidence type="ECO:0000256" key="1">
    <source>
        <dbReference type="SAM" id="MobiDB-lite"/>
    </source>
</evidence>